<dbReference type="PANTHER" id="PTHR43848:SF2">
    <property type="entry name" value="PUTRESCINE TRANSPORT SYSTEM PERMEASE PROTEIN POTI"/>
    <property type="match status" value="1"/>
</dbReference>
<evidence type="ECO:0000313" key="11">
    <source>
        <dbReference type="Proteomes" id="UP000265341"/>
    </source>
</evidence>
<accession>A0A399EQJ9</accession>
<dbReference type="RefSeq" id="WP_119277969.1">
    <property type="nucleotide sequence ID" value="NZ_QWLA01000037.1"/>
</dbReference>
<dbReference type="AlphaFoldDB" id="A0A399EQJ9"/>
<dbReference type="GO" id="GO:0005886">
    <property type="term" value="C:plasma membrane"/>
    <property type="evidence" value="ECO:0007669"/>
    <property type="project" value="UniProtKB-SubCell"/>
</dbReference>
<keyword evidence="7 8" id="KW-0472">Membrane</keyword>
<keyword evidence="4" id="KW-1003">Cell membrane</keyword>
<feature type="transmembrane region" description="Helical" evidence="8">
    <location>
        <begin position="235"/>
        <end position="255"/>
    </location>
</feature>
<keyword evidence="3 8" id="KW-0813">Transport</keyword>
<dbReference type="EMBL" id="QWLA01000037">
    <property type="protein sequence ID" value="RIH85816.1"/>
    <property type="molecule type" value="Genomic_DNA"/>
</dbReference>
<feature type="transmembrane region" description="Helical" evidence="8">
    <location>
        <begin position="129"/>
        <end position="154"/>
    </location>
</feature>
<dbReference type="GO" id="GO:0055085">
    <property type="term" value="P:transmembrane transport"/>
    <property type="evidence" value="ECO:0007669"/>
    <property type="project" value="InterPro"/>
</dbReference>
<dbReference type="SUPFAM" id="SSF161098">
    <property type="entry name" value="MetI-like"/>
    <property type="match status" value="1"/>
</dbReference>
<protein>
    <submittedName>
        <fullName evidence="10">Inner membrane ABC transporter permease protein YdcV</fullName>
    </submittedName>
</protein>
<evidence type="ECO:0000256" key="2">
    <source>
        <dbReference type="ARBA" id="ARBA00007069"/>
    </source>
</evidence>
<dbReference type="InterPro" id="IPR035906">
    <property type="entry name" value="MetI-like_sf"/>
</dbReference>
<sequence>MKRLLAAYSWLVFAFLYLPIAVIVVLSFNDSRFGVSWTGFTFKWYEALFESRRIGEYLSNTLVVAFSSTLVSTILGTLLAIGIVRYEFRLRNFLRYLLYVPVVVPDVVMGISLLLLFDTVRDSIGWPPLSLFTIILAHISFQIAYVTLVVRARLMLLDPALEEAARDLGANNWRTFWEVTLPLIWPGVVAGALLAFSLSLDDFVVTFFTSGAGSTTLPLYIYGKVKTGITPEVHALSTLMVGATILTLVLGVLFWRRR</sequence>
<evidence type="ECO:0000256" key="8">
    <source>
        <dbReference type="RuleBase" id="RU363032"/>
    </source>
</evidence>
<evidence type="ECO:0000259" key="9">
    <source>
        <dbReference type="PROSITE" id="PS50928"/>
    </source>
</evidence>
<proteinExistence type="inferred from homology"/>
<feature type="transmembrane region" description="Helical" evidence="8">
    <location>
        <begin position="62"/>
        <end position="84"/>
    </location>
</feature>
<dbReference type="CDD" id="cd06261">
    <property type="entry name" value="TM_PBP2"/>
    <property type="match status" value="1"/>
</dbReference>
<organism evidence="10 11">
    <name type="scientific">Calidithermus roseus</name>
    <dbReference type="NCBI Taxonomy" id="1644118"/>
    <lineage>
        <taxon>Bacteria</taxon>
        <taxon>Thermotogati</taxon>
        <taxon>Deinococcota</taxon>
        <taxon>Deinococci</taxon>
        <taxon>Thermales</taxon>
        <taxon>Thermaceae</taxon>
        <taxon>Calidithermus</taxon>
    </lineage>
</organism>
<dbReference type="Pfam" id="PF00528">
    <property type="entry name" value="BPD_transp_1"/>
    <property type="match status" value="1"/>
</dbReference>
<comment type="subcellular location">
    <subcellularLocation>
        <location evidence="1 8">Cell membrane</location>
        <topology evidence="1 8">Multi-pass membrane protein</topology>
    </subcellularLocation>
</comment>
<evidence type="ECO:0000256" key="4">
    <source>
        <dbReference type="ARBA" id="ARBA00022475"/>
    </source>
</evidence>
<dbReference type="Proteomes" id="UP000265341">
    <property type="component" value="Unassembled WGS sequence"/>
</dbReference>
<evidence type="ECO:0000256" key="5">
    <source>
        <dbReference type="ARBA" id="ARBA00022692"/>
    </source>
</evidence>
<name>A0A399EQJ9_9DEIN</name>
<keyword evidence="5 8" id="KW-0812">Transmembrane</keyword>
<dbReference type="PROSITE" id="PS50928">
    <property type="entry name" value="ABC_TM1"/>
    <property type="match status" value="1"/>
</dbReference>
<keyword evidence="6 8" id="KW-1133">Transmembrane helix</keyword>
<evidence type="ECO:0000256" key="3">
    <source>
        <dbReference type="ARBA" id="ARBA00022448"/>
    </source>
</evidence>
<dbReference type="OrthoDB" id="9782004at2"/>
<comment type="similarity">
    <text evidence="2">Belongs to the binding-protein-dependent transport system permease family. CysTW subfamily.</text>
</comment>
<keyword evidence="11" id="KW-1185">Reference proteome</keyword>
<evidence type="ECO:0000256" key="7">
    <source>
        <dbReference type="ARBA" id="ARBA00023136"/>
    </source>
</evidence>
<dbReference type="PANTHER" id="PTHR43848">
    <property type="entry name" value="PUTRESCINE TRANSPORT SYSTEM PERMEASE PROTEIN POTI"/>
    <property type="match status" value="1"/>
</dbReference>
<dbReference type="InterPro" id="IPR051789">
    <property type="entry name" value="Bact_Polyamine_Transport"/>
</dbReference>
<evidence type="ECO:0000256" key="6">
    <source>
        <dbReference type="ARBA" id="ARBA00022989"/>
    </source>
</evidence>
<feature type="transmembrane region" description="Helical" evidence="8">
    <location>
        <begin position="175"/>
        <end position="197"/>
    </location>
</feature>
<feature type="domain" description="ABC transmembrane type-1" evidence="9">
    <location>
        <begin position="58"/>
        <end position="254"/>
    </location>
</feature>
<evidence type="ECO:0000256" key="1">
    <source>
        <dbReference type="ARBA" id="ARBA00004651"/>
    </source>
</evidence>
<evidence type="ECO:0000313" key="10">
    <source>
        <dbReference type="EMBL" id="RIH85816.1"/>
    </source>
</evidence>
<dbReference type="Gene3D" id="1.10.3720.10">
    <property type="entry name" value="MetI-like"/>
    <property type="match status" value="1"/>
</dbReference>
<feature type="transmembrane region" description="Helical" evidence="8">
    <location>
        <begin position="96"/>
        <end position="117"/>
    </location>
</feature>
<feature type="transmembrane region" description="Helical" evidence="8">
    <location>
        <begin position="7"/>
        <end position="28"/>
    </location>
</feature>
<comment type="caution">
    <text evidence="10">The sequence shown here is derived from an EMBL/GenBank/DDBJ whole genome shotgun (WGS) entry which is preliminary data.</text>
</comment>
<gene>
    <name evidence="10" type="primary">ydcV_2</name>
    <name evidence="10" type="ORF">Mrose_02044</name>
</gene>
<dbReference type="InterPro" id="IPR000515">
    <property type="entry name" value="MetI-like"/>
</dbReference>
<reference evidence="10 11" key="1">
    <citation type="submission" date="2018-08" db="EMBL/GenBank/DDBJ databases">
        <title>Meiothermus roseus NBRC 110900 genome sequencing project.</title>
        <authorList>
            <person name="Da Costa M.S."/>
            <person name="Albuquerque L."/>
            <person name="Raposo P."/>
            <person name="Froufe H.J.C."/>
            <person name="Barroso C.S."/>
            <person name="Egas C."/>
        </authorList>
    </citation>
    <scope>NUCLEOTIDE SEQUENCE [LARGE SCALE GENOMIC DNA]</scope>
    <source>
        <strain evidence="10 11">NBRC 110900</strain>
    </source>
</reference>